<evidence type="ECO:0000256" key="7">
    <source>
        <dbReference type="ARBA" id="ARBA00023239"/>
    </source>
</evidence>
<evidence type="ECO:0000313" key="12">
    <source>
        <dbReference type="Proteomes" id="UP000271291"/>
    </source>
</evidence>
<dbReference type="CDD" id="cd05246">
    <property type="entry name" value="dTDP_GD_SDR_e"/>
    <property type="match status" value="1"/>
</dbReference>
<sequence length="331" mass="36752">MRLLVTGGAGFIGSHYVRSLLAGAYPGHDGTRLTVLDSLTYSGTLTSLPPAHPRLTFVRGDIRDRELLLDLLPGHDAVVHFAAESHVDRSIAGSTPFVTTNVVGTHTLLECCRRRGVERFVHISTDEVYGSVEDGSWTEASPLEANSPYGASKAASDLLVRAFHRTYGMWTTVTRCSNNYGPHQFPEKIIPLFVTRLLDGRKAPLYGDGLHVREWLHVDDHCRAVQLVLESGRAGRTYNVGGGTELTNRALTERVLAELGVGWDRVERVADRPGHDRRYSLDGTRIREELGFAPRVDFARGLADTVRWYRDHRDWWEPLAHRAAALDAPVG</sequence>
<dbReference type="InterPro" id="IPR016040">
    <property type="entry name" value="NAD(P)-bd_dom"/>
</dbReference>
<dbReference type="InterPro" id="IPR036291">
    <property type="entry name" value="NAD(P)-bd_dom_sf"/>
</dbReference>
<dbReference type="OrthoDB" id="9801785at2"/>
<comment type="similarity">
    <text evidence="3 8">Belongs to the NAD(P)-dependent epimerase/dehydratase family. dTDP-glucose dehydratase subfamily.</text>
</comment>
<feature type="domain" description="NAD(P)-binding" evidence="9">
    <location>
        <begin position="4"/>
        <end position="304"/>
    </location>
</feature>
<dbReference type="EMBL" id="CP029078">
    <property type="protein sequence ID" value="QCN88874.1"/>
    <property type="molecule type" value="Genomic_DNA"/>
</dbReference>
<dbReference type="EC" id="4.2.1.46" evidence="4 8"/>
<reference evidence="10 12" key="2">
    <citation type="submission" date="2018-12" db="EMBL/GenBank/DDBJ databases">
        <title>Streptomyces griseoviridis F1-27 complete genome.</title>
        <authorList>
            <person name="Mariita R.M."/>
            <person name="Sello J.K."/>
        </authorList>
    </citation>
    <scope>NUCLEOTIDE SEQUENCE [LARGE SCALE GENOMIC DNA]</scope>
    <source>
        <strain evidence="10 12">F1-27</strain>
    </source>
</reference>
<organism evidence="10 12">
    <name type="scientific">Streptomyces griseoviridis</name>
    <dbReference type="NCBI Taxonomy" id="45398"/>
    <lineage>
        <taxon>Bacteria</taxon>
        <taxon>Bacillati</taxon>
        <taxon>Actinomycetota</taxon>
        <taxon>Actinomycetes</taxon>
        <taxon>Kitasatosporales</taxon>
        <taxon>Streptomycetaceae</taxon>
        <taxon>Streptomyces</taxon>
    </lineage>
</organism>
<dbReference type="PROSITE" id="PS00061">
    <property type="entry name" value="ADH_SHORT"/>
    <property type="match status" value="1"/>
</dbReference>
<name>A0A3Q9KMH1_STRGD</name>
<dbReference type="Pfam" id="PF16363">
    <property type="entry name" value="GDP_Man_Dehyd"/>
    <property type="match status" value="1"/>
</dbReference>
<proteinExistence type="inferred from homology"/>
<dbReference type="KEGG" id="sgd:ELQ87_08210"/>
<evidence type="ECO:0000259" key="9">
    <source>
        <dbReference type="Pfam" id="PF16363"/>
    </source>
</evidence>
<keyword evidence="6" id="KW-0520">NAD</keyword>
<dbReference type="Gene3D" id="3.40.50.720">
    <property type="entry name" value="NAD(P)-binding Rossmann-like Domain"/>
    <property type="match status" value="1"/>
</dbReference>
<dbReference type="EMBL" id="CP034687">
    <property type="protein sequence ID" value="AZS84268.1"/>
    <property type="molecule type" value="Genomic_DNA"/>
</dbReference>
<dbReference type="Proteomes" id="UP000501753">
    <property type="component" value="Chromosome"/>
</dbReference>
<evidence type="ECO:0000256" key="6">
    <source>
        <dbReference type="ARBA" id="ARBA00023027"/>
    </source>
</evidence>
<protein>
    <recommendedName>
        <fullName evidence="5 8">dTDP-glucose 4,6-dehydratase</fullName>
        <ecNumber evidence="4 8">4.2.1.46</ecNumber>
    </recommendedName>
</protein>
<dbReference type="RefSeq" id="WP_127177173.1">
    <property type="nucleotide sequence ID" value="NZ_CP029078.1"/>
</dbReference>
<dbReference type="NCBIfam" id="TIGR01181">
    <property type="entry name" value="dTDP_gluc_dehyt"/>
    <property type="match status" value="1"/>
</dbReference>
<dbReference type="Proteomes" id="UP000271291">
    <property type="component" value="Chromosome"/>
</dbReference>
<evidence type="ECO:0000256" key="1">
    <source>
        <dbReference type="ARBA" id="ARBA00001539"/>
    </source>
</evidence>
<evidence type="ECO:0000256" key="2">
    <source>
        <dbReference type="ARBA" id="ARBA00001911"/>
    </source>
</evidence>
<gene>
    <name evidence="10" type="primary">rfbB</name>
    <name evidence="11" type="ORF">DDJ31_31135</name>
    <name evidence="10" type="ORF">ELQ87_08210</name>
</gene>
<comment type="cofactor">
    <cofactor evidence="2 8">
        <name>NAD(+)</name>
        <dbReference type="ChEBI" id="CHEBI:57540"/>
    </cofactor>
</comment>
<keyword evidence="7 8" id="KW-0456">Lyase</keyword>
<comment type="catalytic activity">
    <reaction evidence="1 8">
        <text>dTDP-alpha-D-glucose = dTDP-4-dehydro-6-deoxy-alpha-D-glucose + H2O</text>
        <dbReference type="Rhea" id="RHEA:17221"/>
        <dbReference type="ChEBI" id="CHEBI:15377"/>
        <dbReference type="ChEBI" id="CHEBI:57477"/>
        <dbReference type="ChEBI" id="CHEBI:57649"/>
        <dbReference type="EC" id="4.2.1.46"/>
    </reaction>
</comment>
<evidence type="ECO:0000313" key="11">
    <source>
        <dbReference type="EMBL" id="QCN88874.1"/>
    </source>
</evidence>
<accession>A0A3Q9KMH1</accession>
<dbReference type="GO" id="GO:0009225">
    <property type="term" value="P:nucleotide-sugar metabolic process"/>
    <property type="evidence" value="ECO:0007669"/>
    <property type="project" value="InterPro"/>
</dbReference>
<dbReference type="SUPFAM" id="SSF51735">
    <property type="entry name" value="NAD(P)-binding Rossmann-fold domains"/>
    <property type="match status" value="1"/>
</dbReference>
<dbReference type="GO" id="GO:0008460">
    <property type="term" value="F:dTDP-glucose 4,6-dehydratase activity"/>
    <property type="evidence" value="ECO:0007669"/>
    <property type="project" value="UniProtKB-EC"/>
</dbReference>
<dbReference type="InterPro" id="IPR020904">
    <property type="entry name" value="Sc_DH/Rdtase_CS"/>
</dbReference>
<keyword evidence="13" id="KW-1185">Reference proteome</keyword>
<dbReference type="AlphaFoldDB" id="A0A3Q9KMH1"/>
<evidence type="ECO:0000256" key="8">
    <source>
        <dbReference type="RuleBase" id="RU004473"/>
    </source>
</evidence>
<dbReference type="Gene3D" id="3.90.25.10">
    <property type="entry name" value="UDP-galactose 4-epimerase, domain 1"/>
    <property type="match status" value="1"/>
</dbReference>
<evidence type="ECO:0000256" key="5">
    <source>
        <dbReference type="ARBA" id="ARBA00016977"/>
    </source>
</evidence>
<evidence type="ECO:0000313" key="13">
    <source>
        <dbReference type="Proteomes" id="UP000501753"/>
    </source>
</evidence>
<evidence type="ECO:0000256" key="4">
    <source>
        <dbReference type="ARBA" id="ARBA00011990"/>
    </source>
</evidence>
<evidence type="ECO:0000313" key="10">
    <source>
        <dbReference type="EMBL" id="AZS84268.1"/>
    </source>
</evidence>
<dbReference type="PANTHER" id="PTHR43000">
    <property type="entry name" value="DTDP-D-GLUCOSE 4,6-DEHYDRATASE-RELATED"/>
    <property type="match status" value="1"/>
</dbReference>
<reference evidence="11 13" key="1">
    <citation type="submission" date="2018-04" db="EMBL/GenBank/DDBJ databases">
        <title>Complete genome sequences of Streptomyces griseoviridis K61 and characterization of antagonistic properties of biological control agents.</title>
        <authorList>
            <person name="Mariita R.M."/>
            <person name="Sello J.K."/>
        </authorList>
    </citation>
    <scope>NUCLEOTIDE SEQUENCE [LARGE SCALE GENOMIC DNA]</scope>
    <source>
        <strain evidence="11 13">K61</strain>
    </source>
</reference>
<dbReference type="InterPro" id="IPR005888">
    <property type="entry name" value="dTDP_Gluc_deHydtase"/>
</dbReference>
<evidence type="ECO:0000256" key="3">
    <source>
        <dbReference type="ARBA" id="ARBA00008178"/>
    </source>
</evidence>